<reference evidence="8 9" key="1">
    <citation type="submission" date="2019-03" db="EMBL/GenBank/DDBJ databases">
        <title>Genomic Encyclopedia of Type Strains, Phase IV (KMG-IV): sequencing the most valuable type-strain genomes for metagenomic binning, comparative biology and taxonomic classification.</title>
        <authorList>
            <person name="Goeker M."/>
        </authorList>
    </citation>
    <scope>NUCLEOTIDE SEQUENCE [LARGE SCALE GENOMIC DNA]</scope>
    <source>
        <strain evidence="8 9">DSM 103428</strain>
    </source>
</reference>
<dbReference type="EMBL" id="SMGK01000007">
    <property type="protein sequence ID" value="TCK70195.1"/>
    <property type="molecule type" value="Genomic_DNA"/>
</dbReference>
<evidence type="ECO:0000256" key="3">
    <source>
        <dbReference type="ARBA" id="ARBA00022596"/>
    </source>
</evidence>
<feature type="transmembrane region" description="Helical" evidence="7">
    <location>
        <begin position="217"/>
        <end position="240"/>
    </location>
</feature>
<keyword evidence="3" id="KW-0533">Nickel</keyword>
<evidence type="ECO:0000256" key="2">
    <source>
        <dbReference type="ARBA" id="ARBA00022448"/>
    </source>
</evidence>
<evidence type="ECO:0000256" key="7">
    <source>
        <dbReference type="RuleBase" id="RU362101"/>
    </source>
</evidence>
<name>A0A4R1KXP1_9BACT</name>
<dbReference type="Proteomes" id="UP000295210">
    <property type="component" value="Unassembled WGS sequence"/>
</dbReference>
<evidence type="ECO:0000256" key="5">
    <source>
        <dbReference type="ARBA" id="ARBA00022989"/>
    </source>
</evidence>
<evidence type="ECO:0000256" key="6">
    <source>
        <dbReference type="ARBA" id="ARBA00023136"/>
    </source>
</evidence>
<protein>
    <recommendedName>
        <fullName evidence="7">Nickel/cobalt efflux system</fullName>
    </recommendedName>
</protein>
<keyword evidence="9" id="KW-1185">Reference proteome</keyword>
<evidence type="ECO:0000313" key="9">
    <source>
        <dbReference type="Proteomes" id="UP000295210"/>
    </source>
</evidence>
<dbReference type="GO" id="GO:0012505">
    <property type="term" value="C:endomembrane system"/>
    <property type="evidence" value="ECO:0007669"/>
    <property type="project" value="UniProtKB-SubCell"/>
</dbReference>
<dbReference type="GO" id="GO:0015099">
    <property type="term" value="F:nickel cation transmembrane transporter activity"/>
    <property type="evidence" value="ECO:0007669"/>
    <property type="project" value="UniProtKB-UniRule"/>
</dbReference>
<dbReference type="RefSeq" id="WP_131999153.1">
    <property type="nucleotide sequence ID" value="NZ_SMGK01000007.1"/>
</dbReference>
<keyword evidence="5 7" id="KW-1133">Transmembrane helix</keyword>
<dbReference type="Pfam" id="PF03824">
    <property type="entry name" value="NicO"/>
    <property type="match status" value="1"/>
</dbReference>
<sequence length="249" mass="26570">MNWKIELALASCALLGLRHGFDYDHLAAISDITAVERSWKSGMRLGITYALGHALTVVLMGAAVIMLHLPLPARLDAWTERLIGATLIVLGIAVVANISRHRDHSHLAMRSRWALAISGFQRAKWRVQRVFQPDTPAPAPFAWTYSSTSVFGIGVLHGIGAETPSQLMLFLLAASLGGTGLGLLGLLCFAVGLIAMNSLMTASLGGIFQAGQRRPQLYRWVALAGAVYSLAIGVIFLFGASGRLPSLGG</sequence>
<evidence type="ECO:0000256" key="1">
    <source>
        <dbReference type="ARBA" id="ARBA00004127"/>
    </source>
</evidence>
<proteinExistence type="inferred from homology"/>
<comment type="caution">
    <text evidence="7">Lacks conserved residue(s) required for the propagation of feature annotation.</text>
</comment>
<comment type="subcellular location">
    <subcellularLocation>
        <location evidence="7">Cell membrane</location>
        <topology evidence="7">Multi-pass membrane protein</topology>
    </subcellularLocation>
    <subcellularLocation>
        <location evidence="1">Endomembrane system</location>
        <topology evidence="1">Multi-pass membrane protein</topology>
    </subcellularLocation>
</comment>
<dbReference type="PANTHER" id="PTHR33876">
    <property type="entry name" value="UNNAMED PRODUCT"/>
    <property type="match status" value="1"/>
</dbReference>
<gene>
    <name evidence="8" type="ORF">C7378_3350</name>
</gene>
<feature type="transmembrane region" description="Helical" evidence="7">
    <location>
        <begin position="167"/>
        <end position="196"/>
    </location>
</feature>
<keyword evidence="6 7" id="KW-0472">Membrane</keyword>
<dbReference type="InterPro" id="IPR011541">
    <property type="entry name" value="Ni/Co_transpt_high_affinity"/>
</dbReference>
<feature type="transmembrane region" description="Helical" evidence="7">
    <location>
        <begin position="81"/>
        <end position="99"/>
    </location>
</feature>
<dbReference type="OrthoDB" id="9776706at2"/>
<keyword evidence="2 7" id="KW-0813">Transport</keyword>
<comment type="similarity">
    <text evidence="7">Belongs to the NiCoT transporter (TC 2.A.52) family.</text>
</comment>
<comment type="caution">
    <text evidence="8">The sequence shown here is derived from an EMBL/GenBank/DDBJ whole genome shotgun (WGS) entry which is preliminary data.</text>
</comment>
<accession>A0A4R1KXP1</accession>
<dbReference type="GO" id="GO:0005886">
    <property type="term" value="C:plasma membrane"/>
    <property type="evidence" value="ECO:0007669"/>
    <property type="project" value="UniProtKB-SubCell"/>
</dbReference>
<dbReference type="PANTHER" id="PTHR33876:SF4">
    <property type="entry name" value="CHLOROPLAST PROTEIN FOR GROWTH AND FERTILITY 2"/>
    <property type="match status" value="1"/>
</dbReference>
<organism evidence="8 9">
    <name type="scientific">Acidipila rosea</name>
    <dbReference type="NCBI Taxonomy" id="768535"/>
    <lineage>
        <taxon>Bacteria</taxon>
        <taxon>Pseudomonadati</taxon>
        <taxon>Acidobacteriota</taxon>
        <taxon>Terriglobia</taxon>
        <taxon>Terriglobales</taxon>
        <taxon>Acidobacteriaceae</taxon>
        <taxon>Acidipila</taxon>
    </lineage>
</organism>
<evidence type="ECO:0000256" key="4">
    <source>
        <dbReference type="ARBA" id="ARBA00022692"/>
    </source>
</evidence>
<dbReference type="AlphaFoldDB" id="A0A4R1KXP1"/>
<dbReference type="InterPro" id="IPR052776">
    <property type="entry name" value="Chloro_ReproSupport/MetalTrans"/>
</dbReference>
<keyword evidence="4 7" id="KW-0812">Transmembrane</keyword>
<evidence type="ECO:0000313" key="8">
    <source>
        <dbReference type="EMBL" id="TCK70195.1"/>
    </source>
</evidence>
<feature type="transmembrane region" description="Helical" evidence="7">
    <location>
        <begin position="44"/>
        <end position="69"/>
    </location>
</feature>